<dbReference type="KEGG" id="aten:116297142"/>
<keyword evidence="1" id="KW-1133">Transmembrane helix</keyword>
<feature type="transmembrane region" description="Helical" evidence="1">
    <location>
        <begin position="9"/>
        <end position="32"/>
    </location>
</feature>
<gene>
    <name evidence="3" type="primary">LOC116297142</name>
</gene>
<evidence type="ECO:0000256" key="1">
    <source>
        <dbReference type="SAM" id="Phobius"/>
    </source>
</evidence>
<name>A0A6P8I937_ACTTE</name>
<keyword evidence="1" id="KW-0472">Membrane</keyword>
<dbReference type="PANTHER" id="PTHR33361:SF2">
    <property type="entry name" value="DUF885 DOMAIN-CONTAINING PROTEIN"/>
    <property type="match status" value="1"/>
</dbReference>
<accession>A0A6P8I937</accession>
<dbReference type="PROSITE" id="PS51257">
    <property type="entry name" value="PROKAR_LIPOPROTEIN"/>
    <property type="match status" value="1"/>
</dbReference>
<sequence length="765" mass="86893">MQNQRYRTIVCVLVAAVIIIGIGCLITGIVMMTQAPKKIEESPPTTTWGYSTEGKRIGLENVLQKIQDKYFELYPNRISYKPGVNTAEVKSKYKPFDPSPLLIKHRTDSARKLLKELNELQVSTDKLKQFEKRAIAQAKYWVYHVLPYGVPYGYDYYNGDWMMGPDIFCWAPMCHTTYEVQRSMKHFKPSSVKDMELLKEKLINIGQGYKQVTENLRLGIAAGMVRNVEACQSGLRAITSRFRQIHVSGERGILNSSFVEEMLSQDFLSDFNTKTEEVNQWKTKYGKEASQSIEDFLVKYVGEPIYQHLRYLETNYSMHCVLSSISSGFGSLPLQHVYVNNTPVSKATGLLPNGEQLNGTETYYKLLSYFTTINITANEIQALGTQLVDSLYGELMNLTRKITGESDNDRAKASMKAKLNEQSNYFANQNIPANESNEDAYKRCISMETAKVHCPVRWYAMQRWFSYVRELTTILSVKVMKLFHVVGPKISVPSCPVEPKADFNPASPAPTYRKTNTACTNPAGYYIPFFLKKPGPKSDEGTISAHEVSPGHHLQVQGYVEHFSVEDKGVVRWLSSSLHFLAFSEGWALYSEDPLIARETDSYKDFPLMKFGALKWQLVRAARLVVETALHTNQMSRDEAVQMLSKYMWEDTGMQAKEVTRYQSVPGQAVSYMIGRIQILNIRQSAQKRLGNKFNIKDFHFHMLRQGASPLSYLETAMHKYVSCVLNSKEEGCEGVLKPPIKHASSLDGDDSDVESLYHPSFVVL</sequence>
<reference evidence="3" key="1">
    <citation type="submission" date="2025-08" db="UniProtKB">
        <authorList>
            <consortium name="RefSeq"/>
        </authorList>
    </citation>
    <scope>IDENTIFICATION</scope>
    <source>
        <tissue evidence="3">Tentacle</tissue>
    </source>
</reference>
<keyword evidence="2" id="KW-1185">Reference proteome</keyword>
<organism evidence="2 3">
    <name type="scientific">Actinia tenebrosa</name>
    <name type="common">Australian red waratah sea anemone</name>
    <dbReference type="NCBI Taxonomy" id="6105"/>
    <lineage>
        <taxon>Eukaryota</taxon>
        <taxon>Metazoa</taxon>
        <taxon>Cnidaria</taxon>
        <taxon>Anthozoa</taxon>
        <taxon>Hexacorallia</taxon>
        <taxon>Actiniaria</taxon>
        <taxon>Actiniidae</taxon>
        <taxon>Actinia</taxon>
    </lineage>
</organism>
<keyword evidence="1" id="KW-0812">Transmembrane</keyword>
<proteinExistence type="predicted"/>
<dbReference type="AlphaFoldDB" id="A0A6P8I937"/>
<evidence type="ECO:0000313" key="2">
    <source>
        <dbReference type="Proteomes" id="UP000515163"/>
    </source>
</evidence>
<protein>
    <submittedName>
        <fullName evidence="3">Uncharacterized protein LOC116297142</fullName>
    </submittedName>
</protein>
<dbReference type="OrthoDB" id="5959877at2759"/>
<dbReference type="GeneID" id="116297142"/>
<dbReference type="Pfam" id="PF05960">
    <property type="entry name" value="DUF885"/>
    <property type="match status" value="1"/>
</dbReference>
<dbReference type="InParanoid" id="A0A6P8I937"/>
<evidence type="ECO:0000313" key="3">
    <source>
        <dbReference type="RefSeq" id="XP_031561165.1"/>
    </source>
</evidence>
<dbReference type="PANTHER" id="PTHR33361">
    <property type="entry name" value="GLR0591 PROTEIN"/>
    <property type="match status" value="1"/>
</dbReference>
<dbReference type="RefSeq" id="XP_031561165.1">
    <property type="nucleotide sequence ID" value="XM_031705305.1"/>
</dbReference>
<dbReference type="InterPro" id="IPR010281">
    <property type="entry name" value="DUF885"/>
</dbReference>
<dbReference type="Proteomes" id="UP000515163">
    <property type="component" value="Unplaced"/>
</dbReference>